<evidence type="ECO:0000256" key="1">
    <source>
        <dbReference type="SAM" id="MobiDB-lite"/>
    </source>
</evidence>
<protein>
    <submittedName>
        <fullName evidence="2">Uncharacterized protein</fullName>
    </submittedName>
</protein>
<keyword evidence="3" id="KW-1185">Reference proteome</keyword>
<comment type="caution">
    <text evidence="2">The sequence shown here is derived from an EMBL/GenBank/DDBJ whole genome shotgun (WGS) entry which is preliminary data.</text>
</comment>
<name>A0A502C4F9_9GAMM</name>
<feature type="region of interest" description="Disordered" evidence="1">
    <location>
        <begin position="55"/>
        <end position="74"/>
    </location>
</feature>
<reference evidence="2 3" key="1">
    <citation type="journal article" date="2019" name="Environ. Microbiol.">
        <title>Species interactions and distinct microbial communities in high Arctic permafrost affected cryosols are associated with the CH4 and CO2 gas fluxes.</title>
        <authorList>
            <person name="Altshuler I."/>
            <person name="Hamel J."/>
            <person name="Turney S."/>
            <person name="Magnuson E."/>
            <person name="Levesque R."/>
            <person name="Greer C."/>
            <person name="Whyte L.G."/>
        </authorList>
    </citation>
    <scope>NUCLEOTIDE SEQUENCE [LARGE SCALE GENOMIC DNA]</scope>
    <source>
        <strain evidence="2 3">S13Y</strain>
    </source>
</reference>
<evidence type="ECO:0000313" key="2">
    <source>
        <dbReference type="EMBL" id="TPG08425.1"/>
    </source>
</evidence>
<proteinExistence type="predicted"/>
<evidence type="ECO:0000313" key="3">
    <source>
        <dbReference type="Proteomes" id="UP000319486"/>
    </source>
</evidence>
<accession>A0A502C4F9</accession>
<sequence length="74" mass="7902">MNAPHPDKKVIADLGGPAEVARKLGLDPSAGGVQRVHNWTMRGIPDAIRWRHQDVFGEAPAKPAEQGAPKSEVA</sequence>
<dbReference type="Proteomes" id="UP000319486">
    <property type="component" value="Unassembled WGS sequence"/>
</dbReference>
<dbReference type="AlphaFoldDB" id="A0A502C4F9"/>
<organism evidence="2 3">
    <name type="scientific">Rhodanobacter glycinis</name>
    <dbReference type="NCBI Taxonomy" id="582702"/>
    <lineage>
        <taxon>Bacteria</taxon>
        <taxon>Pseudomonadati</taxon>
        <taxon>Pseudomonadota</taxon>
        <taxon>Gammaproteobacteria</taxon>
        <taxon>Lysobacterales</taxon>
        <taxon>Rhodanobacteraceae</taxon>
        <taxon>Rhodanobacter</taxon>
    </lineage>
</organism>
<dbReference type="EMBL" id="RCZO01000006">
    <property type="protein sequence ID" value="TPG08425.1"/>
    <property type="molecule type" value="Genomic_DNA"/>
</dbReference>
<gene>
    <name evidence="2" type="ORF">EAH88_11750</name>
</gene>